<dbReference type="PROSITE" id="PS51900">
    <property type="entry name" value="CB"/>
    <property type="match status" value="1"/>
</dbReference>
<dbReference type="AlphaFoldDB" id="A0A6G8FI41"/>
<dbReference type="InterPro" id="IPR010998">
    <property type="entry name" value="Integrase_recombinase_N"/>
</dbReference>
<keyword evidence="1" id="KW-0229">DNA integration</keyword>
<dbReference type="RefSeq" id="WP_166322515.1">
    <property type="nucleotide sequence ID" value="NZ_CP049934.1"/>
</dbReference>
<dbReference type="Proteomes" id="UP000501387">
    <property type="component" value="Chromosome"/>
</dbReference>
<dbReference type="InterPro" id="IPR050090">
    <property type="entry name" value="Tyrosine_recombinase_XerCD"/>
</dbReference>
<evidence type="ECO:0000256" key="3">
    <source>
        <dbReference type="ARBA" id="ARBA00023172"/>
    </source>
</evidence>
<dbReference type="SUPFAM" id="SSF56349">
    <property type="entry name" value="DNA breaking-rejoining enzymes"/>
    <property type="match status" value="1"/>
</dbReference>
<protein>
    <submittedName>
        <fullName evidence="7">Tyrosine-type recombinase/integrase</fullName>
    </submittedName>
</protein>
<dbReference type="PANTHER" id="PTHR30349">
    <property type="entry name" value="PHAGE INTEGRASE-RELATED"/>
    <property type="match status" value="1"/>
</dbReference>
<evidence type="ECO:0000256" key="1">
    <source>
        <dbReference type="ARBA" id="ARBA00022908"/>
    </source>
</evidence>
<dbReference type="GO" id="GO:0006310">
    <property type="term" value="P:DNA recombination"/>
    <property type="evidence" value="ECO:0007669"/>
    <property type="project" value="UniProtKB-KW"/>
</dbReference>
<dbReference type="InterPro" id="IPR013762">
    <property type="entry name" value="Integrase-like_cat_sf"/>
</dbReference>
<keyword evidence="8" id="KW-1185">Reference proteome</keyword>
<feature type="region of interest" description="Disordered" evidence="5">
    <location>
        <begin position="1"/>
        <end position="44"/>
    </location>
</feature>
<feature type="domain" description="Core-binding (CB)" evidence="6">
    <location>
        <begin position="111"/>
        <end position="195"/>
    </location>
</feature>
<organism evidence="7 8">
    <name type="scientific">Leucobacter insecticola</name>
    <dbReference type="NCBI Taxonomy" id="2714934"/>
    <lineage>
        <taxon>Bacteria</taxon>
        <taxon>Bacillati</taxon>
        <taxon>Actinomycetota</taxon>
        <taxon>Actinomycetes</taxon>
        <taxon>Micrococcales</taxon>
        <taxon>Microbacteriaceae</taxon>
        <taxon>Leucobacter</taxon>
    </lineage>
</organism>
<dbReference type="InterPro" id="IPR002104">
    <property type="entry name" value="Integrase_catalytic"/>
</dbReference>
<dbReference type="EMBL" id="CP049934">
    <property type="protein sequence ID" value="QIM15963.1"/>
    <property type="molecule type" value="Genomic_DNA"/>
</dbReference>
<evidence type="ECO:0000256" key="5">
    <source>
        <dbReference type="SAM" id="MobiDB-lite"/>
    </source>
</evidence>
<evidence type="ECO:0000256" key="2">
    <source>
        <dbReference type="ARBA" id="ARBA00023125"/>
    </source>
</evidence>
<evidence type="ECO:0000313" key="8">
    <source>
        <dbReference type="Proteomes" id="UP000501387"/>
    </source>
</evidence>
<feature type="compositionally biased region" description="Basic residues" evidence="5">
    <location>
        <begin position="14"/>
        <end position="31"/>
    </location>
</feature>
<feature type="compositionally biased region" description="Basic and acidic residues" evidence="5">
    <location>
        <begin position="1"/>
        <end position="13"/>
    </location>
</feature>
<gene>
    <name evidence="7" type="ORF">G7067_05265</name>
</gene>
<evidence type="ECO:0000259" key="6">
    <source>
        <dbReference type="PROSITE" id="PS51900"/>
    </source>
</evidence>
<dbReference type="GO" id="GO:0003677">
    <property type="term" value="F:DNA binding"/>
    <property type="evidence" value="ECO:0007669"/>
    <property type="project" value="UniProtKB-UniRule"/>
</dbReference>
<reference evidence="7 8" key="1">
    <citation type="submission" date="2020-03" db="EMBL/GenBank/DDBJ databases">
        <title>Leucobacter sp. nov., isolated from beetles.</title>
        <authorList>
            <person name="Hyun D.-W."/>
            <person name="Bae J.-W."/>
        </authorList>
    </citation>
    <scope>NUCLEOTIDE SEQUENCE [LARGE SCALE GENOMIC DNA]</scope>
    <source>
        <strain evidence="7 8">HDW9B</strain>
    </source>
</reference>
<sequence length="482" mass="54751">MYEFKNEDIDRLRRSGSGKHGPIGKRNPKKRFNGEGSVYPVPRTRKDGSTVTVYRAAKTIELGGKPKKITAQARTEREALERRDLKILKERVNYGLESPEAIPVDPKIARLTVGDCLMDWLNERKRGNLAPATIHMYDARIRNHLLPKFGSKPVRALTYEELKHYFTVTMPDRGLGVDSIRQTFICLRSALDYYQRDGILYRHPMIGLKAPAKKRKTVNDTKAIRKAADRLGPLIIQEAQKDKQELRWIFGLLGLRQAEVLGLTDDCFEERDGHFRLVVKQQLQRAGAEHGCELDTTSGKWECGKRTTQCPKKIGDNRWILKGTKTVNGYREIALTVELWVLAFNHIKAVKERRSLPTFHPEKGEGLDKLLFTRDDGKPIYGQRDRQALHKLLEQIEYNYGLPENMTVHTLRHMATTSLIDGGADPDHLISIMGWSPKNASAQISIYSSADTAKQAATTMGSYIDRILKPKNTGIPTGWEEL</sequence>
<dbReference type="GO" id="GO:0015074">
    <property type="term" value="P:DNA integration"/>
    <property type="evidence" value="ECO:0007669"/>
    <property type="project" value="UniProtKB-KW"/>
</dbReference>
<name>A0A6G8FI41_9MICO</name>
<dbReference type="Pfam" id="PF14659">
    <property type="entry name" value="Phage_int_SAM_3"/>
    <property type="match status" value="1"/>
</dbReference>
<dbReference type="KEGG" id="lins:G7067_05265"/>
<evidence type="ECO:0000256" key="4">
    <source>
        <dbReference type="PROSITE-ProRule" id="PRU01248"/>
    </source>
</evidence>
<evidence type="ECO:0000313" key="7">
    <source>
        <dbReference type="EMBL" id="QIM15963.1"/>
    </source>
</evidence>
<dbReference type="Gene3D" id="1.10.443.10">
    <property type="entry name" value="Intergrase catalytic core"/>
    <property type="match status" value="1"/>
</dbReference>
<dbReference type="InterPro" id="IPR004107">
    <property type="entry name" value="Integrase_SAM-like_N"/>
</dbReference>
<proteinExistence type="predicted"/>
<accession>A0A6G8FI41</accession>
<dbReference type="Gene3D" id="1.10.150.130">
    <property type="match status" value="1"/>
</dbReference>
<dbReference type="Pfam" id="PF00589">
    <property type="entry name" value="Phage_integrase"/>
    <property type="match status" value="1"/>
</dbReference>
<dbReference type="InterPro" id="IPR011010">
    <property type="entry name" value="DNA_brk_join_enz"/>
</dbReference>
<keyword evidence="3" id="KW-0233">DNA recombination</keyword>
<keyword evidence="2 4" id="KW-0238">DNA-binding</keyword>
<dbReference type="InterPro" id="IPR044068">
    <property type="entry name" value="CB"/>
</dbReference>